<evidence type="ECO:0000256" key="11">
    <source>
        <dbReference type="ARBA" id="ARBA00049485"/>
    </source>
</evidence>
<feature type="transmembrane region" description="Helical" evidence="12">
    <location>
        <begin position="460"/>
        <end position="481"/>
    </location>
</feature>
<dbReference type="FunFam" id="1.20.1250.20:FF:000845">
    <property type="entry name" value="Putative Sugar transporter"/>
    <property type="match status" value="1"/>
</dbReference>
<dbReference type="OrthoDB" id="66881at2759"/>
<keyword evidence="6 12" id="KW-1133">Transmembrane helix</keyword>
<dbReference type="Gene3D" id="3.20.20.100">
    <property type="entry name" value="NADP-dependent oxidoreductase domain"/>
    <property type="match status" value="1"/>
</dbReference>
<dbReference type="InterPro" id="IPR050360">
    <property type="entry name" value="MFS_Sugar_Transporters"/>
</dbReference>
<proteinExistence type="inferred from homology"/>
<evidence type="ECO:0000256" key="4">
    <source>
        <dbReference type="ARBA" id="ARBA00022448"/>
    </source>
</evidence>
<feature type="transmembrane region" description="Helical" evidence="12">
    <location>
        <begin position="127"/>
        <end position="149"/>
    </location>
</feature>
<dbReference type="EC" id="1.1.1.307" evidence="3"/>
<comment type="caution">
    <text evidence="14">The sequence shown here is derived from an EMBL/GenBank/DDBJ whole genome shotgun (WGS) entry which is preliminary data.</text>
</comment>
<name>A0A9W4HBJ9_PENNA</name>
<dbReference type="InterPro" id="IPR023210">
    <property type="entry name" value="NADP_OxRdtase_dom"/>
</dbReference>
<feature type="transmembrane region" description="Helical" evidence="12">
    <location>
        <begin position="397"/>
        <end position="418"/>
    </location>
</feature>
<evidence type="ECO:0000313" key="15">
    <source>
        <dbReference type="Proteomes" id="UP001153461"/>
    </source>
</evidence>
<comment type="subcellular location">
    <subcellularLocation>
        <location evidence="1">Membrane</location>
        <topology evidence="1">Multi-pass membrane protein</topology>
    </subcellularLocation>
</comment>
<evidence type="ECO:0000256" key="5">
    <source>
        <dbReference type="ARBA" id="ARBA00022692"/>
    </source>
</evidence>
<evidence type="ECO:0000313" key="14">
    <source>
        <dbReference type="EMBL" id="CAG7958564.1"/>
    </source>
</evidence>
<keyword evidence="7" id="KW-0560">Oxidoreductase</keyword>
<dbReference type="SUPFAM" id="SSF103473">
    <property type="entry name" value="MFS general substrate transporter"/>
    <property type="match status" value="1"/>
</dbReference>
<feature type="transmembrane region" description="Helical" evidence="12">
    <location>
        <begin position="291"/>
        <end position="313"/>
    </location>
</feature>
<keyword evidence="5 12" id="KW-0812">Transmembrane</keyword>
<dbReference type="AlphaFoldDB" id="A0A9W4HBJ9"/>
<dbReference type="SUPFAM" id="SSF51430">
    <property type="entry name" value="NAD(P)-linked oxidoreductase"/>
    <property type="match status" value="1"/>
</dbReference>
<evidence type="ECO:0000256" key="3">
    <source>
        <dbReference type="ARBA" id="ARBA00012845"/>
    </source>
</evidence>
<feature type="transmembrane region" description="Helical" evidence="12">
    <location>
        <begin position="21"/>
        <end position="41"/>
    </location>
</feature>
<evidence type="ECO:0000256" key="1">
    <source>
        <dbReference type="ARBA" id="ARBA00004141"/>
    </source>
</evidence>
<dbReference type="InterPro" id="IPR003663">
    <property type="entry name" value="Sugar/inositol_transpt"/>
</dbReference>
<dbReference type="GO" id="GO:0016616">
    <property type="term" value="F:oxidoreductase activity, acting on the CH-OH group of donors, NAD or NADP as acceptor"/>
    <property type="evidence" value="ECO:0007669"/>
    <property type="project" value="UniProtKB-ARBA"/>
</dbReference>
<feature type="transmembrane region" description="Helical" evidence="12">
    <location>
        <begin position="200"/>
        <end position="218"/>
    </location>
</feature>
<evidence type="ECO:0000256" key="10">
    <source>
        <dbReference type="ARBA" id="ARBA00047534"/>
    </source>
</evidence>
<comment type="catalytic activity">
    <reaction evidence="11">
        <text>xylitol + NAD(+) = D-xylose + NADH + H(+)</text>
        <dbReference type="Rhea" id="RHEA:27441"/>
        <dbReference type="ChEBI" id="CHEBI:15378"/>
        <dbReference type="ChEBI" id="CHEBI:17151"/>
        <dbReference type="ChEBI" id="CHEBI:53455"/>
        <dbReference type="ChEBI" id="CHEBI:57540"/>
        <dbReference type="ChEBI" id="CHEBI:57945"/>
        <dbReference type="EC" id="1.1.1.307"/>
    </reaction>
</comment>
<dbReference type="EMBL" id="CAJVNV010000018">
    <property type="protein sequence ID" value="CAG7958564.1"/>
    <property type="molecule type" value="Genomic_DNA"/>
</dbReference>
<accession>A0A9W4HBJ9</accession>
<feature type="domain" description="Major facilitator superfamily (MFS) profile" evidence="13">
    <location>
        <begin position="28"/>
        <end position="485"/>
    </location>
</feature>
<evidence type="ECO:0000256" key="2">
    <source>
        <dbReference type="ARBA" id="ARBA00010992"/>
    </source>
</evidence>
<feature type="transmembrane region" description="Helical" evidence="12">
    <location>
        <begin position="74"/>
        <end position="92"/>
    </location>
</feature>
<reference evidence="14" key="1">
    <citation type="submission" date="2021-07" db="EMBL/GenBank/DDBJ databases">
        <authorList>
            <person name="Branca A.L. A."/>
        </authorList>
    </citation>
    <scope>NUCLEOTIDE SEQUENCE</scope>
</reference>
<evidence type="ECO:0000256" key="8">
    <source>
        <dbReference type="ARBA" id="ARBA00023136"/>
    </source>
</evidence>
<sequence>MAGGTSIWASKDAKSDPREIFNLRLLYLLVTLAWAGCFYGFDTGNIGGILTLPSFEKAFGLIDIPQAEYDDRKGTIAAMVAAGGAAGSLLAAPTSDWLGRKWSVFLWGLVFLVGAAMQMVPDYDVLLAGRFIGGLGVGASSMLSPQFLAENSPKSVRGSMTATYNLMIVTSLMLAFWVNYGVSLWSRPGIEDDHAQWQTSMSIQLIPGGLMCLMIPFVPETPRYLINHGKAEQGLKNLCRLRQLPPDHPYIQIEYREIQAQVQFEQENFQGHNYWVVVKDIFGNRSNLQRFILAVLLFVFHKLTGTDSLNYYAPQIFELIGVQDSSSLLTTGVYGAVKVAATIFYITYLVDRVGRRLPLLIGATIQGTAMLYLALYLRFAGVDNTDMGGTPAGGIVGIIWIYLYAFGWSFGHSVACYITAAEIFPTRIRSVCMGFCFFVNWIIDYGITRATPNMLTNMGYGAFLLYSLLTYLGVAFIFFCLPELKGRSIESMDDLFQRPLWTMWKHAYPTKEETVRQGIQEGKQDAVDAVWERDDEEEAKRKQGAAHIETVSVSVFSPFIRHGGTAGFRRIHLYDEGSNMVWYNQQHTMATETFTLNTGAKIPAVGFGTWKAGPGEAAAAVQAAFEAGYRHFDCAPLYGNEAEIGHVFKNTKVPRSEYFVTTKLWSSDHRRVESALDKSLRYLNLDYVDLYLMHWPVVLDPSPNDENYGKEDRAVHAAGWDFCDTWREMEKLLATGKVKVIGVANFSTLNLTKLLETANVVPAVNQTEIQPLLPQNKLNAFCAERGIHQTAFGPLGGSGSTLHQHPDIVAIANKRGVETGNVMLSWGIQKGWSVIPKSTNPVRIANNLKNFVMDAAELHAMDRLAFPKGKRFNRPNWGTVIFHDDEDVELD</sequence>
<organism evidence="14 15">
    <name type="scientific">Penicillium nalgiovense</name>
    <dbReference type="NCBI Taxonomy" id="60175"/>
    <lineage>
        <taxon>Eukaryota</taxon>
        <taxon>Fungi</taxon>
        <taxon>Dikarya</taxon>
        <taxon>Ascomycota</taxon>
        <taxon>Pezizomycotina</taxon>
        <taxon>Eurotiomycetes</taxon>
        <taxon>Eurotiomycetidae</taxon>
        <taxon>Eurotiales</taxon>
        <taxon>Aspergillaceae</taxon>
        <taxon>Penicillium</taxon>
    </lineage>
</organism>
<dbReference type="Proteomes" id="UP001153461">
    <property type="component" value="Unassembled WGS sequence"/>
</dbReference>
<dbReference type="PANTHER" id="PTHR48022:SF8">
    <property type="entry name" value="MAJOR FACILITATOR SUPERFAMILY (MFS) PROFILE DOMAIN-CONTAINING PROTEIN-RELATED"/>
    <property type="match status" value="1"/>
</dbReference>
<dbReference type="PRINTS" id="PR00069">
    <property type="entry name" value="ALDKETRDTASE"/>
</dbReference>
<dbReference type="PROSITE" id="PS50850">
    <property type="entry name" value="MFS"/>
    <property type="match status" value="1"/>
</dbReference>
<dbReference type="Gene3D" id="1.20.1250.20">
    <property type="entry name" value="MFS general substrate transporter like domains"/>
    <property type="match status" value="1"/>
</dbReference>
<dbReference type="GO" id="GO:0005351">
    <property type="term" value="F:carbohydrate:proton symporter activity"/>
    <property type="evidence" value="ECO:0007669"/>
    <property type="project" value="TreeGrafter"/>
</dbReference>
<feature type="transmembrane region" description="Helical" evidence="12">
    <location>
        <begin position="333"/>
        <end position="350"/>
    </location>
</feature>
<dbReference type="InterPro" id="IPR020846">
    <property type="entry name" value="MFS_dom"/>
</dbReference>
<dbReference type="InterPro" id="IPR020471">
    <property type="entry name" value="AKR"/>
</dbReference>
<evidence type="ECO:0000256" key="9">
    <source>
        <dbReference type="ARBA" id="ARBA00025065"/>
    </source>
</evidence>
<dbReference type="PROSITE" id="PS00798">
    <property type="entry name" value="ALDOKETO_REDUCTASE_1"/>
    <property type="match status" value="1"/>
</dbReference>
<evidence type="ECO:0000256" key="6">
    <source>
        <dbReference type="ARBA" id="ARBA00022989"/>
    </source>
</evidence>
<comment type="catalytic activity">
    <reaction evidence="10">
        <text>xylitol + NADP(+) = D-xylose + NADPH + H(+)</text>
        <dbReference type="Rhea" id="RHEA:27445"/>
        <dbReference type="ChEBI" id="CHEBI:15378"/>
        <dbReference type="ChEBI" id="CHEBI:17151"/>
        <dbReference type="ChEBI" id="CHEBI:53455"/>
        <dbReference type="ChEBI" id="CHEBI:57783"/>
        <dbReference type="ChEBI" id="CHEBI:58349"/>
        <dbReference type="EC" id="1.1.1.307"/>
    </reaction>
</comment>
<evidence type="ECO:0000256" key="12">
    <source>
        <dbReference type="SAM" id="Phobius"/>
    </source>
</evidence>
<comment type="function">
    <text evidence="9">Catalyzes the initial reaction in the xylose utilization pathway by reducing D-xylose into xylitol. Xylose is a major component of hemicelluloses such as xylan. Most fungi utilize D-xylose via three enzymatic reactions, xylose reductase (XR), xylitol dehydrogenase (XDH), and xylulokinase, to form xylulose 5-phosphate, which enters pentose phosphate pathway.</text>
</comment>
<dbReference type="NCBIfam" id="TIGR00879">
    <property type="entry name" value="SP"/>
    <property type="match status" value="1"/>
</dbReference>
<feature type="transmembrane region" description="Helical" evidence="12">
    <location>
        <begin position="357"/>
        <end position="377"/>
    </location>
</feature>
<feature type="transmembrane region" description="Helical" evidence="12">
    <location>
        <begin position="104"/>
        <end position="121"/>
    </location>
</feature>
<evidence type="ECO:0000259" key="13">
    <source>
        <dbReference type="PROSITE" id="PS50850"/>
    </source>
</evidence>
<dbReference type="PANTHER" id="PTHR48022">
    <property type="entry name" value="PLASTIDIC GLUCOSE TRANSPORTER 4"/>
    <property type="match status" value="1"/>
</dbReference>
<comment type="similarity">
    <text evidence="2">Belongs to the major facilitator superfamily. Sugar transporter (TC 2.A.1.1) family.</text>
</comment>
<dbReference type="GO" id="GO:0016020">
    <property type="term" value="C:membrane"/>
    <property type="evidence" value="ECO:0007669"/>
    <property type="project" value="UniProtKB-SubCell"/>
</dbReference>
<dbReference type="InterPro" id="IPR018170">
    <property type="entry name" value="Aldo/ket_reductase_CS"/>
</dbReference>
<protein>
    <recommendedName>
        <fullName evidence="3">D-xylose reductase [NAD(P)H]</fullName>
        <ecNumber evidence="3">1.1.1.307</ecNumber>
    </recommendedName>
</protein>
<dbReference type="PROSITE" id="PS00217">
    <property type="entry name" value="SUGAR_TRANSPORT_2"/>
    <property type="match status" value="1"/>
</dbReference>
<feature type="transmembrane region" description="Helical" evidence="12">
    <location>
        <begin position="161"/>
        <end position="180"/>
    </location>
</feature>
<dbReference type="InterPro" id="IPR036259">
    <property type="entry name" value="MFS_trans_sf"/>
</dbReference>
<dbReference type="InterPro" id="IPR005829">
    <property type="entry name" value="Sugar_transporter_CS"/>
</dbReference>
<dbReference type="InterPro" id="IPR005828">
    <property type="entry name" value="MFS_sugar_transport-like"/>
</dbReference>
<dbReference type="FunFam" id="3.20.20.100:FF:000002">
    <property type="entry name" value="2,5-diketo-D-gluconic acid reductase A"/>
    <property type="match status" value="1"/>
</dbReference>
<keyword evidence="4" id="KW-0813">Transport</keyword>
<dbReference type="Pfam" id="PF00248">
    <property type="entry name" value="Aldo_ket_red"/>
    <property type="match status" value="1"/>
</dbReference>
<dbReference type="InterPro" id="IPR036812">
    <property type="entry name" value="NAD(P)_OxRdtase_dom_sf"/>
</dbReference>
<dbReference type="PROSITE" id="PS00216">
    <property type="entry name" value="SUGAR_TRANSPORT_1"/>
    <property type="match status" value="1"/>
</dbReference>
<dbReference type="Pfam" id="PF00083">
    <property type="entry name" value="Sugar_tr"/>
    <property type="match status" value="1"/>
</dbReference>
<evidence type="ECO:0000256" key="7">
    <source>
        <dbReference type="ARBA" id="ARBA00023002"/>
    </source>
</evidence>
<keyword evidence="8 12" id="KW-0472">Membrane</keyword>
<gene>
    <name evidence="14" type="ORF">PNAL_LOCUS700</name>
</gene>